<dbReference type="AlphaFoldDB" id="A0A8K0A7U7"/>
<gene>
    <name evidence="1" type="primary">Hypp4230</name>
    <name evidence="1" type="ORF">BLAG_LOCUS22251</name>
</gene>
<sequence length="100" mass="11152">MAHQILHKPVVCSLVLSNSRALVSVAPSATVQQNKSLKEMPGPTNKLAQLWWGYKNRSRMHEAQGPLATKMFVFIVPVTCSHRFSRPGHMPWSADGTNQE</sequence>
<reference evidence="1" key="1">
    <citation type="submission" date="2022-01" db="EMBL/GenBank/DDBJ databases">
        <authorList>
            <person name="Braso-Vives M."/>
        </authorList>
    </citation>
    <scope>NUCLEOTIDE SEQUENCE</scope>
</reference>
<dbReference type="EMBL" id="OV696692">
    <property type="protein sequence ID" value="CAH1269685.1"/>
    <property type="molecule type" value="Genomic_DNA"/>
</dbReference>
<protein>
    <submittedName>
        <fullName evidence="1">Hypp4230 protein</fullName>
    </submittedName>
</protein>
<organism evidence="1 2">
    <name type="scientific">Branchiostoma lanceolatum</name>
    <name type="common">Common lancelet</name>
    <name type="synonym">Amphioxus lanceolatum</name>
    <dbReference type="NCBI Taxonomy" id="7740"/>
    <lineage>
        <taxon>Eukaryota</taxon>
        <taxon>Metazoa</taxon>
        <taxon>Chordata</taxon>
        <taxon>Cephalochordata</taxon>
        <taxon>Leptocardii</taxon>
        <taxon>Amphioxiformes</taxon>
        <taxon>Branchiostomatidae</taxon>
        <taxon>Branchiostoma</taxon>
    </lineage>
</organism>
<evidence type="ECO:0000313" key="2">
    <source>
        <dbReference type="Proteomes" id="UP000838412"/>
    </source>
</evidence>
<keyword evidence="2" id="KW-1185">Reference proteome</keyword>
<proteinExistence type="predicted"/>
<accession>A0A8K0A7U7</accession>
<name>A0A8K0A7U7_BRALA</name>
<evidence type="ECO:0000313" key="1">
    <source>
        <dbReference type="EMBL" id="CAH1269685.1"/>
    </source>
</evidence>
<dbReference type="Proteomes" id="UP000838412">
    <property type="component" value="Chromosome 7"/>
</dbReference>